<protein>
    <submittedName>
        <fullName evidence="2">Uncharacterized protein</fullName>
    </submittedName>
</protein>
<accession>A0ABQ2W176</accession>
<name>A0ABQ2W176_9ACTN</name>
<keyword evidence="3" id="KW-1185">Reference proteome</keyword>
<comment type="caution">
    <text evidence="2">The sequence shown here is derived from an EMBL/GenBank/DDBJ whole genome shotgun (WGS) entry which is preliminary data.</text>
</comment>
<proteinExistence type="predicted"/>
<feature type="region of interest" description="Disordered" evidence="1">
    <location>
        <begin position="18"/>
        <end position="37"/>
    </location>
</feature>
<reference evidence="3" key="1">
    <citation type="journal article" date="2019" name="Int. J. Syst. Evol. Microbiol.">
        <title>The Global Catalogue of Microorganisms (GCM) 10K type strain sequencing project: providing services to taxonomists for standard genome sequencing and annotation.</title>
        <authorList>
            <consortium name="The Broad Institute Genomics Platform"/>
            <consortium name="The Broad Institute Genome Sequencing Center for Infectious Disease"/>
            <person name="Wu L."/>
            <person name="Ma J."/>
        </authorList>
    </citation>
    <scope>NUCLEOTIDE SEQUENCE [LARGE SCALE GENOMIC DNA]</scope>
    <source>
        <strain evidence="3">JCM 4376</strain>
    </source>
</reference>
<evidence type="ECO:0000313" key="3">
    <source>
        <dbReference type="Proteomes" id="UP000660675"/>
    </source>
</evidence>
<evidence type="ECO:0000313" key="2">
    <source>
        <dbReference type="EMBL" id="GGV84735.1"/>
    </source>
</evidence>
<dbReference type="EMBL" id="BMTF01000008">
    <property type="protein sequence ID" value="GGV84735.1"/>
    <property type="molecule type" value="Genomic_DNA"/>
</dbReference>
<dbReference type="Proteomes" id="UP000660675">
    <property type="component" value="Unassembled WGS sequence"/>
</dbReference>
<organism evidence="2 3">
    <name type="scientific">Streptomyces gelaticus</name>
    <dbReference type="NCBI Taxonomy" id="285446"/>
    <lineage>
        <taxon>Bacteria</taxon>
        <taxon>Bacillati</taxon>
        <taxon>Actinomycetota</taxon>
        <taxon>Actinomycetes</taxon>
        <taxon>Kitasatosporales</taxon>
        <taxon>Streptomycetaceae</taxon>
        <taxon>Streptomyces</taxon>
    </lineage>
</organism>
<evidence type="ECO:0000256" key="1">
    <source>
        <dbReference type="SAM" id="MobiDB-lite"/>
    </source>
</evidence>
<sequence length="75" mass="7836">MYESSAYGFGSLNVPRSRSSLCAPGPAAPAANRHPVPHDRTVKTRAAQQQAPFSAVFLRRTGPDEAAVAAVRSGA</sequence>
<gene>
    <name evidence="2" type="ORF">GCM10015535_30330</name>
</gene>